<protein>
    <submittedName>
        <fullName evidence="2">Uncharacterized protein</fullName>
    </submittedName>
</protein>
<feature type="region of interest" description="Disordered" evidence="1">
    <location>
        <begin position="143"/>
        <end position="192"/>
    </location>
</feature>
<feature type="region of interest" description="Disordered" evidence="1">
    <location>
        <begin position="1"/>
        <end position="64"/>
    </location>
</feature>
<evidence type="ECO:0000313" key="2">
    <source>
        <dbReference type="EMBL" id="KAK6332646.1"/>
    </source>
</evidence>
<dbReference type="EMBL" id="JAVHNS010000017">
    <property type="protein sequence ID" value="KAK6332646.1"/>
    <property type="molecule type" value="Genomic_DNA"/>
</dbReference>
<dbReference type="AlphaFoldDB" id="A0AAV9U2U2"/>
<feature type="region of interest" description="Disordered" evidence="1">
    <location>
        <begin position="444"/>
        <end position="508"/>
    </location>
</feature>
<keyword evidence="3" id="KW-1185">Reference proteome</keyword>
<feature type="region of interest" description="Disordered" evidence="1">
    <location>
        <begin position="379"/>
        <end position="407"/>
    </location>
</feature>
<evidence type="ECO:0000256" key="1">
    <source>
        <dbReference type="SAM" id="MobiDB-lite"/>
    </source>
</evidence>
<sequence length="508" mass="55895">MDPIIEEDEPIETIQPTTRPTKPRPQTPVGEHSSRTESSNSPTDSDTSLAPAPVPLSPRSQRRVFDAHAFTPSRDIPREKLTNQPRVILWPRPEPKQCNYVLCSPELDEQYMAGHRDRPSLKKAQSTTGVEVEAELLKLTKRDSRPTGPLLRSVSLKVTDPPTLSSSACTASGSSNVENENPRPDSPVLGRIPSIRKPMFRTTAMPVENIPQLRVSLVPSGLKITPTWNQGEAPRSLQKPYETRMCSGCDRYITLTKTQYVCNDIGCNNRVCDRCYHIWLEAKWEGRIVTPERLRKAHTAAEFRERYAKGMLMNEYISLDDKIKYIGEGAAVAVGYGFADIYGQEHDIGYKPDPSRYKNFNLEPLRDFFGEEEVEMTQLESSETKKSCITTEVGPGEPASAHVDHAGPSNGSSVWGWDYASGKRDAAAAGRTAPALPELEFEYQPPTFSASPSPSTSSLTIISPTETVVGREESQRSTSPSGTTWTAGSSGSSGSSGSFDSFGSDESF</sequence>
<dbReference type="Proteomes" id="UP001373714">
    <property type="component" value="Unassembled WGS sequence"/>
</dbReference>
<proteinExistence type="predicted"/>
<feature type="compositionally biased region" description="Low complexity" evidence="1">
    <location>
        <begin position="477"/>
        <end position="508"/>
    </location>
</feature>
<feature type="compositionally biased region" description="Low complexity" evidence="1">
    <location>
        <begin position="165"/>
        <end position="175"/>
    </location>
</feature>
<feature type="compositionally biased region" description="Low complexity" evidence="1">
    <location>
        <begin position="445"/>
        <end position="467"/>
    </location>
</feature>
<gene>
    <name evidence="2" type="ORF">TWF730_004306</name>
</gene>
<name>A0AAV9U2U2_9PEZI</name>
<evidence type="ECO:0000313" key="3">
    <source>
        <dbReference type="Proteomes" id="UP001373714"/>
    </source>
</evidence>
<feature type="compositionally biased region" description="Polar residues" evidence="1">
    <location>
        <begin position="36"/>
        <end position="48"/>
    </location>
</feature>
<reference evidence="2 3" key="1">
    <citation type="submission" date="2019-10" db="EMBL/GenBank/DDBJ databases">
        <authorList>
            <person name="Palmer J.M."/>
        </authorList>
    </citation>
    <scope>NUCLEOTIDE SEQUENCE [LARGE SCALE GENOMIC DNA]</scope>
    <source>
        <strain evidence="2 3">TWF730</strain>
    </source>
</reference>
<accession>A0AAV9U2U2</accession>
<feature type="compositionally biased region" description="Acidic residues" evidence="1">
    <location>
        <begin position="1"/>
        <end position="11"/>
    </location>
</feature>
<comment type="caution">
    <text evidence="2">The sequence shown here is derived from an EMBL/GenBank/DDBJ whole genome shotgun (WGS) entry which is preliminary data.</text>
</comment>
<organism evidence="2 3">
    <name type="scientific">Orbilia blumenaviensis</name>
    <dbReference type="NCBI Taxonomy" id="1796055"/>
    <lineage>
        <taxon>Eukaryota</taxon>
        <taxon>Fungi</taxon>
        <taxon>Dikarya</taxon>
        <taxon>Ascomycota</taxon>
        <taxon>Pezizomycotina</taxon>
        <taxon>Orbiliomycetes</taxon>
        <taxon>Orbiliales</taxon>
        <taxon>Orbiliaceae</taxon>
        <taxon>Orbilia</taxon>
    </lineage>
</organism>